<dbReference type="KEGG" id="bfu:BCIN_06g03200"/>
<dbReference type="GO" id="GO:0000176">
    <property type="term" value="C:nuclear exosome (RNase complex)"/>
    <property type="evidence" value="ECO:0007669"/>
    <property type="project" value="UniProtKB-ARBA"/>
</dbReference>
<reference evidence="7 8" key="3">
    <citation type="journal article" date="2017" name="Mol. Plant Pathol.">
        <title>A gapless genome sequence of the fungus Botrytis cinerea.</title>
        <authorList>
            <person name="Van Kan J.A."/>
            <person name="Stassen J.H."/>
            <person name="Mosbach A."/>
            <person name="Van Der Lee T.A."/>
            <person name="Faino L."/>
            <person name="Farmer A.D."/>
            <person name="Papasotiriou D.G."/>
            <person name="Zhou S."/>
            <person name="Seidl M.F."/>
            <person name="Cottam E."/>
            <person name="Edel D."/>
            <person name="Hahn M."/>
            <person name="Schwartz D.C."/>
            <person name="Dietrich R.A."/>
            <person name="Widdison S."/>
            <person name="Scalliet G."/>
        </authorList>
    </citation>
    <scope>NUCLEOTIDE SEQUENCE [LARGE SCALE GENOMIC DNA]</scope>
    <source>
        <strain evidence="7 8">B05.10</strain>
    </source>
</reference>
<sequence>MVTSTEPTTILSPLHRVDGSASFSQNGYTIIGAVNGPIEVQRRDELPEEAAIDVIVRPAAGVGGTRERHLEAILQSSLRQIILIHNFPRTLIQITLQITSTPENDTAWSKLVQASSNLPLLPALLQTSVLTLLSASIPLSMTLTSVLLALKNKETGTTIIENPTPLDCQDAASVHVLAFTSHGELLVAESEGSFDLDEWEELYEHGKSLCCKGHGLAAEDDIMHEDGLENEAPSSMMMFVKSAVQEKVATDLHWKG</sequence>
<dbReference type="SUPFAM" id="SSF55666">
    <property type="entry name" value="Ribonuclease PH domain 2-like"/>
    <property type="match status" value="1"/>
</dbReference>
<dbReference type="Proteomes" id="UP000001798">
    <property type="component" value="Chromosome 6"/>
</dbReference>
<dbReference type="OrthoDB" id="27298at2759"/>
<organism evidence="7 8">
    <name type="scientific">Botryotinia fuckeliana (strain B05.10)</name>
    <name type="common">Noble rot fungus</name>
    <name type="synonym">Botrytis cinerea</name>
    <dbReference type="NCBI Taxonomy" id="332648"/>
    <lineage>
        <taxon>Eukaryota</taxon>
        <taxon>Fungi</taxon>
        <taxon>Dikarya</taxon>
        <taxon>Ascomycota</taxon>
        <taxon>Pezizomycotina</taxon>
        <taxon>Leotiomycetes</taxon>
        <taxon>Helotiales</taxon>
        <taxon>Sclerotiniaceae</taxon>
        <taxon>Botrytis</taxon>
    </lineage>
</organism>
<dbReference type="Pfam" id="PF01138">
    <property type="entry name" value="RNase_PH"/>
    <property type="match status" value="1"/>
</dbReference>
<evidence type="ECO:0000313" key="8">
    <source>
        <dbReference type="Proteomes" id="UP000001798"/>
    </source>
</evidence>
<dbReference type="GO" id="GO:0071051">
    <property type="term" value="P:poly(A)-dependent snoRNA 3'-end processing"/>
    <property type="evidence" value="ECO:0007669"/>
    <property type="project" value="TreeGrafter"/>
</dbReference>
<dbReference type="GO" id="GO:0071028">
    <property type="term" value="P:nuclear mRNA surveillance"/>
    <property type="evidence" value="ECO:0007669"/>
    <property type="project" value="TreeGrafter"/>
</dbReference>
<dbReference type="SUPFAM" id="SSF54211">
    <property type="entry name" value="Ribosomal protein S5 domain 2-like"/>
    <property type="match status" value="1"/>
</dbReference>
<gene>
    <name evidence="7" type="primary">Bcrrp46</name>
    <name evidence="7" type="ORF">BCIN_06g03200</name>
</gene>
<keyword evidence="5" id="KW-0539">Nucleus</keyword>
<keyword evidence="8" id="KW-1185">Reference proteome</keyword>
<dbReference type="InterPro" id="IPR020568">
    <property type="entry name" value="Ribosomal_Su5_D2-typ_SF"/>
</dbReference>
<dbReference type="GO" id="GO:0034475">
    <property type="term" value="P:U4 snRNA 3'-end processing"/>
    <property type="evidence" value="ECO:0007669"/>
    <property type="project" value="TreeGrafter"/>
</dbReference>
<reference evidence="7 8" key="1">
    <citation type="journal article" date="2011" name="PLoS Genet.">
        <title>Genomic analysis of the necrotrophic fungal pathogens Sclerotinia sclerotiorum and Botrytis cinerea.</title>
        <authorList>
            <person name="Amselem J."/>
            <person name="Cuomo C.A."/>
            <person name="van Kan J.A."/>
            <person name="Viaud M."/>
            <person name="Benito E.P."/>
            <person name="Couloux A."/>
            <person name="Coutinho P.M."/>
            <person name="de Vries R.P."/>
            <person name="Dyer P.S."/>
            <person name="Fillinger S."/>
            <person name="Fournier E."/>
            <person name="Gout L."/>
            <person name="Hahn M."/>
            <person name="Kohn L."/>
            <person name="Lapalu N."/>
            <person name="Plummer K.M."/>
            <person name="Pradier J.M."/>
            <person name="Quevillon E."/>
            <person name="Sharon A."/>
            <person name="Simon A."/>
            <person name="ten Have A."/>
            <person name="Tudzynski B."/>
            <person name="Tudzynski P."/>
            <person name="Wincker P."/>
            <person name="Andrew M."/>
            <person name="Anthouard V."/>
            <person name="Beever R.E."/>
            <person name="Beffa R."/>
            <person name="Benoit I."/>
            <person name="Bouzid O."/>
            <person name="Brault B."/>
            <person name="Chen Z."/>
            <person name="Choquer M."/>
            <person name="Collemare J."/>
            <person name="Cotton P."/>
            <person name="Danchin E.G."/>
            <person name="Da Silva C."/>
            <person name="Gautier A."/>
            <person name="Giraud C."/>
            <person name="Giraud T."/>
            <person name="Gonzalez C."/>
            <person name="Grossetete S."/>
            <person name="Guldener U."/>
            <person name="Henrissat B."/>
            <person name="Howlett B.J."/>
            <person name="Kodira C."/>
            <person name="Kretschmer M."/>
            <person name="Lappartient A."/>
            <person name="Leroch M."/>
            <person name="Levis C."/>
            <person name="Mauceli E."/>
            <person name="Neuveglise C."/>
            <person name="Oeser B."/>
            <person name="Pearson M."/>
            <person name="Poulain J."/>
            <person name="Poussereau N."/>
            <person name="Quesneville H."/>
            <person name="Rascle C."/>
            <person name="Schumacher J."/>
            <person name="Segurens B."/>
            <person name="Sexton A."/>
            <person name="Silva E."/>
            <person name="Sirven C."/>
            <person name="Soanes D.M."/>
            <person name="Talbot N.J."/>
            <person name="Templeton M."/>
            <person name="Yandava C."/>
            <person name="Yarden O."/>
            <person name="Zeng Q."/>
            <person name="Rollins J.A."/>
            <person name="Lebrun M.H."/>
            <person name="Dickman M."/>
        </authorList>
    </citation>
    <scope>NUCLEOTIDE SEQUENCE [LARGE SCALE GENOMIC DNA]</scope>
    <source>
        <strain evidence="7 8">B05.10</strain>
    </source>
</reference>
<comment type="subcellular location">
    <subcellularLocation>
        <location evidence="1">Nucleus</location>
    </subcellularLocation>
</comment>
<keyword evidence="3" id="KW-0698">rRNA processing</keyword>
<comment type="similarity">
    <text evidence="2">Belongs to the RNase PH family.</text>
</comment>
<dbReference type="VEuPathDB" id="FungiDB:Bcin06g03200"/>
<dbReference type="RefSeq" id="XP_001556216.1">
    <property type="nucleotide sequence ID" value="XM_001556166.2"/>
</dbReference>
<dbReference type="InterPro" id="IPR036345">
    <property type="entry name" value="ExoRNase_PH_dom2_sf"/>
</dbReference>
<dbReference type="AlphaFoldDB" id="A0A384JJV2"/>
<reference evidence="7 8" key="2">
    <citation type="journal article" date="2012" name="Eukaryot. Cell">
        <title>Genome update of Botrytis cinerea strains B05.10 and T4.</title>
        <authorList>
            <person name="Staats M."/>
            <person name="van Kan J.A."/>
        </authorList>
    </citation>
    <scope>NUCLEOTIDE SEQUENCE [LARGE SCALE GENOMIC DNA]</scope>
    <source>
        <strain evidence="7 8">B05.10</strain>
    </source>
</reference>
<protein>
    <submittedName>
        <fullName evidence="7">Bcrrp46</fullName>
    </submittedName>
</protein>
<dbReference type="PANTHER" id="PTHR11953:SF1">
    <property type="entry name" value="EXOSOME COMPLEX COMPONENT RRP46"/>
    <property type="match status" value="1"/>
</dbReference>
<dbReference type="GO" id="GO:0000177">
    <property type="term" value="C:cytoplasmic exosome (RNase complex)"/>
    <property type="evidence" value="ECO:0007669"/>
    <property type="project" value="TreeGrafter"/>
</dbReference>
<dbReference type="GO" id="GO:0016075">
    <property type="term" value="P:rRNA catabolic process"/>
    <property type="evidence" value="ECO:0007669"/>
    <property type="project" value="TreeGrafter"/>
</dbReference>
<dbReference type="PANTHER" id="PTHR11953">
    <property type="entry name" value="EXOSOME COMPLEX COMPONENT"/>
    <property type="match status" value="1"/>
</dbReference>
<evidence type="ECO:0000313" key="7">
    <source>
        <dbReference type="EMBL" id="ATZ50843.1"/>
    </source>
</evidence>
<evidence type="ECO:0000256" key="4">
    <source>
        <dbReference type="ARBA" id="ARBA00022835"/>
    </source>
</evidence>
<dbReference type="GeneID" id="5436785"/>
<evidence type="ECO:0000256" key="5">
    <source>
        <dbReference type="ARBA" id="ARBA00023242"/>
    </source>
</evidence>
<evidence type="ECO:0000256" key="1">
    <source>
        <dbReference type="ARBA" id="ARBA00004123"/>
    </source>
</evidence>
<feature type="domain" description="Exoribonuclease phosphorolytic" evidence="6">
    <location>
        <begin position="14"/>
        <end position="138"/>
    </location>
</feature>
<evidence type="ECO:0000256" key="2">
    <source>
        <dbReference type="ARBA" id="ARBA00006678"/>
    </source>
</evidence>
<dbReference type="GO" id="GO:0006364">
    <property type="term" value="P:rRNA processing"/>
    <property type="evidence" value="ECO:0007669"/>
    <property type="project" value="UniProtKB-KW"/>
</dbReference>
<dbReference type="GO" id="GO:0003723">
    <property type="term" value="F:RNA binding"/>
    <property type="evidence" value="ECO:0007669"/>
    <property type="project" value="TreeGrafter"/>
</dbReference>
<dbReference type="EMBL" id="CP009810">
    <property type="protein sequence ID" value="ATZ50843.1"/>
    <property type="molecule type" value="Genomic_DNA"/>
</dbReference>
<dbReference type="InterPro" id="IPR001247">
    <property type="entry name" value="ExoRNase_PH_dom1"/>
</dbReference>
<evidence type="ECO:0000256" key="3">
    <source>
        <dbReference type="ARBA" id="ARBA00022552"/>
    </source>
</evidence>
<keyword evidence="4" id="KW-0271">Exosome</keyword>
<dbReference type="Gene3D" id="3.30.230.70">
    <property type="entry name" value="GHMP Kinase, N-terminal domain"/>
    <property type="match status" value="1"/>
</dbReference>
<dbReference type="InterPro" id="IPR050080">
    <property type="entry name" value="RNase_PH"/>
</dbReference>
<dbReference type="GO" id="GO:0005730">
    <property type="term" value="C:nucleolus"/>
    <property type="evidence" value="ECO:0007669"/>
    <property type="project" value="TreeGrafter"/>
</dbReference>
<evidence type="ECO:0000259" key="6">
    <source>
        <dbReference type="Pfam" id="PF01138"/>
    </source>
</evidence>
<dbReference type="InterPro" id="IPR027408">
    <property type="entry name" value="PNPase/RNase_PH_dom_sf"/>
</dbReference>
<dbReference type="OMA" id="SYKCPAT"/>
<name>A0A384JJV2_BOTFB</name>
<accession>A0A384JJV2</accession>
<proteinExistence type="inferred from homology"/>
<dbReference type="CDD" id="cd11372">
    <property type="entry name" value="RNase_PH_RRP46"/>
    <property type="match status" value="1"/>
</dbReference>